<keyword evidence="4" id="KW-1185">Reference proteome</keyword>
<organism evidence="1 4">
    <name type="scientific">Araneus ventricosus</name>
    <name type="common">Orbweaver spider</name>
    <name type="synonym">Epeira ventricosa</name>
    <dbReference type="NCBI Taxonomy" id="182803"/>
    <lineage>
        <taxon>Eukaryota</taxon>
        <taxon>Metazoa</taxon>
        <taxon>Ecdysozoa</taxon>
        <taxon>Arthropoda</taxon>
        <taxon>Chelicerata</taxon>
        <taxon>Arachnida</taxon>
        <taxon>Araneae</taxon>
        <taxon>Araneomorphae</taxon>
        <taxon>Entelegynae</taxon>
        <taxon>Araneoidea</taxon>
        <taxon>Araneidae</taxon>
        <taxon>Araneus</taxon>
    </lineage>
</organism>
<evidence type="ECO:0000313" key="4">
    <source>
        <dbReference type="Proteomes" id="UP000499080"/>
    </source>
</evidence>
<name>A0A4Y2VW58_ARAVE</name>
<dbReference type="Proteomes" id="UP000499080">
    <property type="component" value="Unassembled WGS sequence"/>
</dbReference>
<gene>
    <name evidence="1" type="ORF">AVEN_10916_1</name>
    <name evidence="3" type="ORF">AVEN_239206_1</name>
    <name evidence="2" type="ORF">AVEN_73011_1</name>
</gene>
<evidence type="ECO:0000313" key="3">
    <source>
        <dbReference type="EMBL" id="GBO29823.1"/>
    </source>
</evidence>
<dbReference type="EMBL" id="BGPR01053014">
    <property type="protein sequence ID" value="GBO29823.1"/>
    <property type="molecule type" value="Genomic_DNA"/>
</dbReference>
<evidence type="ECO:0000313" key="2">
    <source>
        <dbReference type="EMBL" id="GBO29795.1"/>
    </source>
</evidence>
<comment type="caution">
    <text evidence="1">The sequence shown here is derived from an EMBL/GenBank/DDBJ whole genome shotgun (WGS) entry which is preliminary data.</text>
</comment>
<dbReference type="EMBL" id="BGPR01052986">
    <property type="protein sequence ID" value="GBO29795.1"/>
    <property type="molecule type" value="Genomic_DNA"/>
</dbReference>
<sequence length="95" mass="10852">MHAQFFSIEEKQRRFSALVVEALASYLETLGEPQNDVHRRDKPTMNLRHWVGEAASKQFSACDLILPKSAAGTELSTKRAVLWRRTFRLVPVLPT</sequence>
<protein>
    <submittedName>
        <fullName evidence="1">Uncharacterized protein</fullName>
    </submittedName>
</protein>
<accession>A0A4Y2VW58</accession>
<dbReference type="EMBL" id="BGPR01051686">
    <property type="protein sequence ID" value="GBO28608.1"/>
    <property type="molecule type" value="Genomic_DNA"/>
</dbReference>
<reference evidence="1 4" key="1">
    <citation type="journal article" date="2019" name="Sci. Rep.">
        <title>Orb-weaving spider Araneus ventricosus genome elucidates the spidroin gene catalogue.</title>
        <authorList>
            <person name="Kono N."/>
            <person name="Nakamura H."/>
            <person name="Ohtoshi R."/>
            <person name="Moran D.A.P."/>
            <person name="Shinohara A."/>
            <person name="Yoshida Y."/>
            <person name="Fujiwara M."/>
            <person name="Mori M."/>
            <person name="Tomita M."/>
            <person name="Arakawa K."/>
        </authorList>
    </citation>
    <scope>NUCLEOTIDE SEQUENCE [LARGE SCALE GENOMIC DNA]</scope>
</reference>
<dbReference type="AlphaFoldDB" id="A0A4Y2VW58"/>
<proteinExistence type="predicted"/>
<evidence type="ECO:0000313" key="1">
    <source>
        <dbReference type="EMBL" id="GBO28608.1"/>
    </source>
</evidence>